<dbReference type="GO" id="GO:0000272">
    <property type="term" value="P:polysaccharide catabolic process"/>
    <property type="evidence" value="ECO:0007669"/>
    <property type="project" value="InterPro"/>
</dbReference>
<dbReference type="InterPro" id="IPR017853">
    <property type="entry name" value="GH"/>
</dbReference>
<evidence type="ECO:0000256" key="3">
    <source>
        <dbReference type="ARBA" id="ARBA00023295"/>
    </source>
</evidence>
<evidence type="ECO:0000259" key="4">
    <source>
        <dbReference type="SMART" id="SM00458"/>
    </source>
</evidence>
<dbReference type="InterPro" id="IPR035992">
    <property type="entry name" value="Ricin_B-like_lectins"/>
</dbReference>
<evidence type="ECO:0000256" key="1">
    <source>
        <dbReference type="ARBA" id="ARBA00005641"/>
    </source>
</evidence>
<dbReference type="InterPro" id="IPR000772">
    <property type="entry name" value="Ricin_B_lectin"/>
</dbReference>
<evidence type="ECO:0000313" key="6">
    <source>
        <dbReference type="Proteomes" id="UP000834106"/>
    </source>
</evidence>
<dbReference type="Proteomes" id="UP000834106">
    <property type="component" value="Chromosome 13"/>
</dbReference>
<evidence type="ECO:0000313" key="5">
    <source>
        <dbReference type="EMBL" id="CAI9775349.1"/>
    </source>
</evidence>
<gene>
    <name evidence="5" type="ORF">FPE_LOCUS22779</name>
</gene>
<keyword evidence="2" id="KW-0378">Hydrolase</keyword>
<dbReference type="InterPro" id="IPR001547">
    <property type="entry name" value="Glyco_hydro_5"/>
</dbReference>
<accession>A0AAD1ZT40</accession>
<proteinExistence type="inferred from homology"/>
<keyword evidence="6" id="KW-1185">Reference proteome</keyword>
<dbReference type="Gene3D" id="3.20.20.80">
    <property type="entry name" value="Glycosidases"/>
    <property type="match status" value="2"/>
</dbReference>
<dbReference type="AlphaFoldDB" id="A0AAD1ZT40"/>
<dbReference type="GO" id="GO:0004553">
    <property type="term" value="F:hydrolase activity, hydrolyzing O-glycosyl compounds"/>
    <property type="evidence" value="ECO:0007669"/>
    <property type="project" value="InterPro"/>
</dbReference>
<reference evidence="5" key="1">
    <citation type="submission" date="2023-05" db="EMBL/GenBank/DDBJ databases">
        <authorList>
            <person name="Huff M."/>
        </authorList>
    </citation>
    <scope>NUCLEOTIDE SEQUENCE</scope>
</reference>
<dbReference type="SMART" id="SM00458">
    <property type="entry name" value="RICIN"/>
    <property type="match status" value="2"/>
</dbReference>
<evidence type="ECO:0000256" key="2">
    <source>
        <dbReference type="ARBA" id="ARBA00022801"/>
    </source>
</evidence>
<dbReference type="Pfam" id="PF00150">
    <property type="entry name" value="Cellulase"/>
    <property type="match status" value="2"/>
</dbReference>
<organism evidence="5 6">
    <name type="scientific">Fraxinus pennsylvanica</name>
    <dbReference type="NCBI Taxonomy" id="56036"/>
    <lineage>
        <taxon>Eukaryota</taxon>
        <taxon>Viridiplantae</taxon>
        <taxon>Streptophyta</taxon>
        <taxon>Embryophyta</taxon>
        <taxon>Tracheophyta</taxon>
        <taxon>Spermatophyta</taxon>
        <taxon>Magnoliopsida</taxon>
        <taxon>eudicotyledons</taxon>
        <taxon>Gunneridae</taxon>
        <taxon>Pentapetalae</taxon>
        <taxon>asterids</taxon>
        <taxon>lamiids</taxon>
        <taxon>Lamiales</taxon>
        <taxon>Oleaceae</taxon>
        <taxon>Oleeae</taxon>
        <taxon>Fraxinus</taxon>
    </lineage>
</organism>
<dbReference type="EMBL" id="OU503048">
    <property type="protein sequence ID" value="CAI9775349.1"/>
    <property type="molecule type" value="Genomic_DNA"/>
</dbReference>
<feature type="domain" description="Ricin B lectin" evidence="4">
    <location>
        <begin position="253"/>
        <end position="375"/>
    </location>
</feature>
<dbReference type="PANTHER" id="PTHR31263:SF44">
    <property type="entry name" value="OS04G0481200 PROTEIN"/>
    <property type="match status" value="1"/>
</dbReference>
<protein>
    <recommendedName>
        <fullName evidence="4">Ricin B lectin domain-containing protein</fullName>
    </recommendedName>
</protein>
<dbReference type="SUPFAM" id="SSF50370">
    <property type="entry name" value="Ricin B-like lectins"/>
    <property type="match status" value="2"/>
</dbReference>
<comment type="similarity">
    <text evidence="1">Belongs to the glycosyl hydrolase 5 (cellulase A) family.</text>
</comment>
<name>A0AAD1ZT40_9LAMI</name>
<keyword evidence="3" id="KW-0326">Glycosidase</keyword>
<dbReference type="PANTHER" id="PTHR31263">
    <property type="entry name" value="CELLULASE FAMILY PROTEIN (AFU_ORTHOLOGUE AFUA_5G14560)"/>
    <property type="match status" value="1"/>
</dbReference>
<feature type="domain" description="Ricin B lectin" evidence="4">
    <location>
        <begin position="736"/>
        <end position="856"/>
    </location>
</feature>
<sequence length="894" mass="100006">MIVLDNHISKPGWCCSNSDGNGFFGDQYFNPDLWIKGLTKVATMFEGTKNVVGMSLRNELRGPNQNVTDWYRYMQKGAEAVHVANPNVLVIFSGLNYDKDLSFTLNKPVQLTFTNKLVFEVHWYGFSNGKEWETSNPNQVCGQVLGNLMGNAGFVLEQGYPLFVSEFGVDMRGTNVNDNRYFNCFMGWAAEYDLDWALWTLVGSYYLREGVVGMNEYYGVLDENWHDVRNSSFLQKLSVLQSPFRGPGYDEVRPHKVIFHPMTGLCIQRKSLYEPLVLGPCSEAEAWSYTPEKTITIKGTYFCLQADELGLPAKLGVICSYANSKWETISDSKMHLSSTLEDGSSVCLDINSNNSIVTIAFTPQPLSTNSRWVVNESGQRVKLACVNWVAHLEVVVAEGLSKQPVDAISERILDMGFNCVRLTWALFLFTNDTLASITVRQSFENLGLVESIAGLQANNPSIVDLSLIDAYQAVVASLSNNNVMIVLDNQISKPGWCCSNSDGNGFFGDQYFNPDLWINGLTKVATMFKGTKNVVAMSLRNELRGPNQNVTDWYRYMQKGAEAVHAANPNVLVILSGLNYDKDLSFTLNKPVQLNFTNKLVFEVHWYGFSNGEEWETSNPNQVCGQVLGSLMGNAGFVLEQGYPLFVSEFGVDMRGTNVNDNRYFNCFMGWAAEYDLDWALWTLVGSYYLREGVVGMNEYYGVLDENWRDVRNSSFLQKLSVLQSPFRGPGYDEIRPHKVIFHPMTGLCIQRKSLYEPLVLGPCSEAEAWSYTPKKTITIKGTYFCLQADELGLPAKLGIICSYANSKWETISDSKMHLSSTLEDGSSVCLDIDSNNSVVTIACKCLNRNSTCDPGSQWFKIIDSTRCTSATKSSVGIISIFNFMAKNLLASFS</sequence>
<dbReference type="SUPFAM" id="SSF51445">
    <property type="entry name" value="(Trans)glycosidases"/>
    <property type="match status" value="2"/>
</dbReference>